<dbReference type="AlphaFoldDB" id="A0A812YLV6"/>
<proteinExistence type="predicted"/>
<dbReference type="Proteomes" id="UP000649617">
    <property type="component" value="Unassembled WGS sequence"/>
</dbReference>
<dbReference type="EMBL" id="CAJNIZ010047815">
    <property type="protein sequence ID" value="CAE7776533.1"/>
    <property type="molecule type" value="Genomic_DNA"/>
</dbReference>
<comment type="caution">
    <text evidence="1">The sequence shown here is derived from an EMBL/GenBank/DDBJ whole genome shotgun (WGS) entry which is preliminary data.</text>
</comment>
<evidence type="ECO:0000313" key="1">
    <source>
        <dbReference type="EMBL" id="CAE7776533.1"/>
    </source>
</evidence>
<accession>A0A812YLV6</accession>
<gene>
    <name evidence="1" type="primary">Pol</name>
    <name evidence="1" type="ORF">SPIL2461_LOCUS22999</name>
</gene>
<keyword evidence="2" id="KW-1185">Reference proteome</keyword>
<protein>
    <submittedName>
        <fullName evidence="1">Pol protein</fullName>
    </submittedName>
</protein>
<reference evidence="1" key="1">
    <citation type="submission" date="2021-02" db="EMBL/GenBank/DDBJ databases">
        <authorList>
            <person name="Dougan E. K."/>
            <person name="Rhodes N."/>
            <person name="Thang M."/>
            <person name="Chan C."/>
        </authorList>
    </citation>
    <scope>NUCLEOTIDE SEQUENCE</scope>
</reference>
<name>A0A812YLV6_SYMPI</name>
<organism evidence="1 2">
    <name type="scientific">Symbiodinium pilosum</name>
    <name type="common">Dinoflagellate</name>
    <dbReference type="NCBI Taxonomy" id="2952"/>
    <lineage>
        <taxon>Eukaryota</taxon>
        <taxon>Sar</taxon>
        <taxon>Alveolata</taxon>
        <taxon>Dinophyceae</taxon>
        <taxon>Suessiales</taxon>
        <taxon>Symbiodiniaceae</taxon>
        <taxon>Symbiodinium</taxon>
    </lineage>
</organism>
<evidence type="ECO:0000313" key="2">
    <source>
        <dbReference type="Proteomes" id="UP000649617"/>
    </source>
</evidence>
<dbReference type="OrthoDB" id="429365at2759"/>
<sequence length="153" mass="16886">MDPEIAAGRDSINNIPLSDRICCCPFGSNQVMPHDGMNKNWDSSLELTWGSWISEHGLWTSAWQHTGNLSGTTDSQIFVIKGEDFGRVVQQDLPIFCDVVIYARYFVHEMNQTAINTDLPPDQVVRPSKSKDAAALQDSMAFHDLLTTAAAGS</sequence>